<reference evidence="3 4" key="2">
    <citation type="submission" date="2018-11" db="EMBL/GenBank/DDBJ databases">
        <authorList>
            <consortium name="Pathogen Informatics"/>
        </authorList>
    </citation>
    <scope>NUCLEOTIDE SEQUENCE [LARGE SCALE GENOMIC DNA]</scope>
    <source>
        <strain evidence="3 4">Egypt</strain>
    </source>
</reference>
<dbReference type="WBParaSite" id="ECPE_0001562901-mRNA-1">
    <property type="protein sequence ID" value="ECPE_0001562901-mRNA-1"/>
    <property type="gene ID" value="ECPE_0001562901"/>
</dbReference>
<dbReference type="InterPro" id="IPR035914">
    <property type="entry name" value="Sperma_CUB_dom_sf"/>
</dbReference>
<protein>
    <submittedName>
        <fullName evidence="5">CUB domain-containing protein</fullName>
    </submittedName>
</protein>
<dbReference type="InterPro" id="IPR000859">
    <property type="entry name" value="CUB_dom"/>
</dbReference>
<dbReference type="Gene3D" id="2.60.120.290">
    <property type="entry name" value="Spermadhesin, CUB domain"/>
    <property type="match status" value="1"/>
</dbReference>
<keyword evidence="4" id="KW-1185">Reference proteome</keyword>
<dbReference type="Pfam" id="PF00431">
    <property type="entry name" value="CUB"/>
    <property type="match status" value="1"/>
</dbReference>
<organism evidence="5">
    <name type="scientific">Echinostoma caproni</name>
    <dbReference type="NCBI Taxonomy" id="27848"/>
    <lineage>
        <taxon>Eukaryota</taxon>
        <taxon>Metazoa</taxon>
        <taxon>Spiralia</taxon>
        <taxon>Lophotrochozoa</taxon>
        <taxon>Platyhelminthes</taxon>
        <taxon>Trematoda</taxon>
        <taxon>Digenea</taxon>
        <taxon>Plagiorchiida</taxon>
        <taxon>Echinostomata</taxon>
        <taxon>Echinostomatoidea</taxon>
        <taxon>Echinostomatidae</taxon>
        <taxon>Echinostoma</taxon>
    </lineage>
</organism>
<evidence type="ECO:0000313" key="3">
    <source>
        <dbReference type="EMBL" id="VDP92860.1"/>
    </source>
</evidence>
<accession>A0A183B8Q4</accession>
<proteinExistence type="predicted"/>
<dbReference type="SUPFAM" id="SSF49854">
    <property type="entry name" value="Spermadhesin, CUB domain"/>
    <property type="match status" value="1"/>
</dbReference>
<gene>
    <name evidence="3" type="ORF">ECPE_LOCUS15588</name>
</gene>
<dbReference type="AlphaFoldDB" id="A0A183B8Q4"/>
<reference evidence="5" key="1">
    <citation type="submission" date="2016-06" db="UniProtKB">
        <authorList>
            <consortium name="WormBaseParasite"/>
        </authorList>
    </citation>
    <scope>IDENTIFICATION</scope>
</reference>
<dbReference type="EMBL" id="UZAN01061091">
    <property type="protein sequence ID" value="VDP92860.1"/>
    <property type="molecule type" value="Genomic_DNA"/>
</dbReference>
<sequence length="151" mass="16797">NAPQCTTNVNPPNDEKQSFNVNEFDPILPGIGCVWDLASAANKRIQITLESHSSETATQCVVIGNEDMTDAKEICRNEQSNTFTSTGKGVLIVYDGETSQSNSQENFKIHYQFGQFHKSVNFVVIVENVVMLIDDRNSPAHVQTLLHERQA</sequence>
<keyword evidence="1" id="KW-1015">Disulfide bond</keyword>
<evidence type="ECO:0000259" key="2">
    <source>
        <dbReference type="Pfam" id="PF00431"/>
    </source>
</evidence>
<name>A0A183B8Q4_9TREM</name>
<dbReference type="Proteomes" id="UP000272942">
    <property type="component" value="Unassembled WGS sequence"/>
</dbReference>
<feature type="domain" description="CUB" evidence="2">
    <location>
        <begin position="17"/>
        <end position="111"/>
    </location>
</feature>
<evidence type="ECO:0000313" key="4">
    <source>
        <dbReference type="Proteomes" id="UP000272942"/>
    </source>
</evidence>
<evidence type="ECO:0000313" key="5">
    <source>
        <dbReference type="WBParaSite" id="ECPE_0001562901-mRNA-1"/>
    </source>
</evidence>
<evidence type="ECO:0000256" key="1">
    <source>
        <dbReference type="ARBA" id="ARBA00023157"/>
    </source>
</evidence>